<dbReference type="NCBIfam" id="TIGR00172">
    <property type="entry name" value="maf"/>
    <property type="match status" value="1"/>
</dbReference>
<keyword evidence="3" id="KW-0546">Nucleotide metabolism</keyword>
<keyword evidence="5" id="KW-1185">Reference proteome</keyword>
<dbReference type="InterPro" id="IPR003697">
    <property type="entry name" value="Maf-like"/>
</dbReference>
<dbReference type="PANTHER" id="PTHR43213">
    <property type="entry name" value="BIFUNCTIONAL DTTP/UTP PYROPHOSPHATASE/METHYLTRANSFERASE PROTEIN-RELATED"/>
    <property type="match status" value="1"/>
</dbReference>
<dbReference type="SUPFAM" id="SSF52972">
    <property type="entry name" value="ITPase-like"/>
    <property type="match status" value="1"/>
</dbReference>
<keyword evidence="2 3" id="KW-0378">Hydrolase</keyword>
<dbReference type="Pfam" id="PF02545">
    <property type="entry name" value="Maf"/>
    <property type="match status" value="1"/>
</dbReference>
<comment type="caution">
    <text evidence="4">The sequence shown here is derived from an EMBL/GenBank/DDBJ whole genome shotgun (WGS) entry which is preliminary data.</text>
</comment>
<feature type="active site" description="Proton acceptor" evidence="3">
    <location>
        <position position="69"/>
    </location>
</feature>
<comment type="catalytic activity">
    <reaction evidence="3">
        <text>dTTP + H2O = dTMP + diphosphate + H(+)</text>
        <dbReference type="Rhea" id="RHEA:28534"/>
        <dbReference type="ChEBI" id="CHEBI:15377"/>
        <dbReference type="ChEBI" id="CHEBI:15378"/>
        <dbReference type="ChEBI" id="CHEBI:33019"/>
        <dbReference type="ChEBI" id="CHEBI:37568"/>
        <dbReference type="ChEBI" id="CHEBI:63528"/>
        <dbReference type="EC" id="3.6.1.9"/>
    </reaction>
</comment>
<evidence type="ECO:0000256" key="3">
    <source>
        <dbReference type="HAMAP-Rule" id="MF_00528"/>
    </source>
</evidence>
<evidence type="ECO:0000256" key="2">
    <source>
        <dbReference type="ARBA" id="ARBA00022801"/>
    </source>
</evidence>
<dbReference type="GO" id="GO:0005737">
    <property type="term" value="C:cytoplasm"/>
    <property type="evidence" value="ECO:0007669"/>
    <property type="project" value="UniProtKB-SubCell"/>
</dbReference>
<keyword evidence="3" id="KW-0963">Cytoplasm</keyword>
<dbReference type="EC" id="3.6.1.9" evidence="3"/>
<dbReference type="PANTHER" id="PTHR43213:SF5">
    <property type="entry name" value="BIFUNCTIONAL DTTP_UTP PYROPHOSPHATASE_METHYLTRANSFERASE PROTEIN-RELATED"/>
    <property type="match status" value="1"/>
</dbReference>
<comment type="catalytic activity">
    <reaction evidence="3">
        <text>UTP + H2O = UMP + diphosphate + H(+)</text>
        <dbReference type="Rhea" id="RHEA:29395"/>
        <dbReference type="ChEBI" id="CHEBI:15377"/>
        <dbReference type="ChEBI" id="CHEBI:15378"/>
        <dbReference type="ChEBI" id="CHEBI:33019"/>
        <dbReference type="ChEBI" id="CHEBI:46398"/>
        <dbReference type="ChEBI" id="CHEBI:57865"/>
        <dbReference type="EC" id="3.6.1.9"/>
    </reaction>
</comment>
<dbReference type="GO" id="GO:0047429">
    <property type="term" value="F:nucleoside triphosphate diphosphatase activity"/>
    <property type="evidence" value="ECO:0007669"/>
    <property type="project" value="UniProtKB-EC"/>
</dbReference>
<dbReference type="InterPro" id="IPR029001">
    <property type="entry name" value="ITPase-like_fam"/>
</dbReference>
<dbReference type="Proteomes" id="UP000637757">
    <property type="component" value="Unassembled WGS sequence"/>
</dbReference>
<dbReference type="HAMAP" id="MF_00528">
    <property type="entry name" value="Maf"/>
    <property type="match status" value="1"/>
</dbReference>
<gene>
    <name evidence="4" type="primary">maf</name>
    <name evidence="4" type="ORF">IC227_01010</name>
</gene>
<feature type="site" description="Important for substrate specificity" evidence="3">
    <location>
        <position position="11"/>
    </location>
</feature>
<comment type="subcellular location">
    <subcellularLocation>
        <location evidence="3">Cytoplasm</location>
    </subcellularLocation>
</comment>
<evidence type="ECO:0000313" key="4">
    <source>
        <dbReference type="EMBL" id="MBF8807239.1"/>
    </source>
</evidence>
<dbReference type="GO" id="GO:0009117">
    <property type="term" value="P:nucleotide metabolic process"/>
    <property type="evidence" value="ECO:0007669"/>
    <property type="project" value="UniProtKB-KW"/>
</dbReference>
<protein>
    <recommendedName>
        <fullName evidence="3">dTTP/UTP pyrophosphatase</fullName>
        <shortName evidence="3">dTTPase/UTPase</shortName>
        <ecNumber evidence="3">3.6.1.9</ecNumber>
    </recommendedName>
    <alternativeName>
        <fullName evidence="3">Nucleoside triphosphate pyrophosphatase</fullName>
    </alternativeName>
    <alternativeName>
        <fullName evidence="3">Nucleotide pyrophosphatase</fullName>
        <shortName evidence="3">Nucleotide PPase</shortName>
    </alternativeName>
</protein>
<evidence type="ECO:0000256" key="1">
    <source>
        <dbReference type="ARBA" id="ARBA00001968"/>
    </source>
</evidence>
<comment type="cofactor">
    <cofactor evidence="1 3">
        <name>a divalent metal cation</name>
        <dbReference type="ChEBI" id="CHEBI:60240"/>
    </cofactor>
</comment>
<dbReference type="EMBL" id="JADAKE010000003">
    <property type="protein sequence ID" value="MBF8807239.1"/>
    <property type="molecule type" value="Genomic_DNA"/>
</dbReference>
<dbReference type="Gene3D" id="3.90.950.10">
    <property type="match status" value="1"/>
</dbReference>
<reference evidence="4" key="1">
    <citation type="submission" date="2020-09" db="EMBL/GenBank/DDBJ databases">
        <title>Genomic insights into the novelty and pathogenicity of a unique biofilm-forming Enterococcus sp. bacteria (Enterococcus lacertideformus) identified in reptiles.</title>
        <authorList>
            <person name="Agius J.E."/>
            <person name="Phalen D.N."/>
            <person name="Rose K."/>
            <person name="Eden J.-S."/>
        </authorList>
    </citation>
    <scope>NUCLEOTIDE SEQUENCE</scope>
    <source>
        <strain evidence="4">PHRS 0518</strain>
    </source>
</reference>
<comment type="function">
    <text evidence="3">Nucleoside triphosphate pyrophosphatase that hydrolyzes dTTP and UTP. May have a dual role in cell division arrest and in preventing the incorporation of modified nucleotides into cellular nucleic acids.</text>
</comment>
<organism evidence="4 5">
    <name type="scientific">Enterococcus lacertideformus</name>
    <dbReference type="NCBI Taxonomy" id="2771493"/>
    <lineage>
        <taxon>Bacteria</taxon>
        <taxon>Bacillati</taxon>
        <taxon>Bacillota</taxon>
        <taxon>Bacilli</taxon>
        <taxon>Lactobacillales</taxon>
        <taxon>Enterococcaceae</taxon>
        <taxon>Enterococcus</taxon>
    </lineage>
</organism>
<comment type="caution">
    <text evidence="3">Lacks conserved residue(s) required for the propagation of feature annotation.</text>
</comment>
<comment type="similarity">
    <text evidence="3">Belongs to the Maf family. YhdE subfamily.</text>
</comment>
<sequence>MKVVLASQSPRRKELLGRIIAEFDIHPADIDETHFEAENPQAYVQRMAAEKSAVVKQQYGTDVLVIASDTTVVFDQEILGKPADKSEAKAMLQKLSGVTHKVYTAVVLTKAAQVETILSQAEVTFYPLTDVDIEKYLATGDYTDKAGAYGIQSLAGAFVKEIHGDYYSIVGLPIGAVYQTFKKFV</sequence>
<dbReference type="PIRSF" id="PIRSF006305">
    <property type="entry name" value="Maf"/>
    <property type="match status" value="1"/>
</dbReference>
<name>A0A931F7X5_9ENTE</name>
<feature type="site" description="Important for substrate specificity" evidence="3">
    <location>
        <position position="152"/>
    </location>
</feature>
<feature type="site" description="Important for substrate specificity" evidence="3">
    <location>
        <position position="70"/>
    </location>
</feature>
<dbReference type="CDD" id="cd00555">
    <property type="entry name" value="Maf"/>
    <property type="match status" value="1"/>
</dbReference>
<evidence type="ECO:0000313" key="5">
    <source>
        <dbReference type="Proteomes" id="UP000637757"/>
    </source>
</evidence>
<dbReference type="AlphaFoldDB" id="A0A931F7X5"/>
<accession>A0A931F7X5</accession>
<proteinExistence type="inferred from homology"/>